<dbReference type="InterPro" id="IPR020915">
    <property type="entry name" value="UPF0311"/>
</dbReference>
<dbReference type="PANTHER" id="PTHR37315">
    <property type="entry name" value="UPF0311 PROTEIN BLR7842"/>
    <property type="match status" value="1"/>
</dbReference>
<keyword evidence="1" id="KW-0732">Signal</keyword>
<evidence type="ECO:0000313" key="2">
    <source>
        <dbReference type="EMBL" id="KAK3332905.1"/>
    </source>
</evidence>
<accession>A0AAE0IXS9</accession>
<reference evidence="2" key="1">
    <citation type="journal article" date="2023" name="Mol. Phylogenet. Evol.">
        <title>Genome-scale phylogeny and comparative genomics of the fungal order Sordariales.</title>
        <authorList>
            <person name="Hensen N."/>
            <person name="Bonometti L."/>
            <person name="Westerberg I."/>
            <person name="Brannstrom I.O."/>
            <person name="Guillou S."/>
            <person name="Cros-Aarteil S."/>
            <person name="Calhoun S."/>
            <person name="Haridas S."/>
            <person name="Kuo A."/>
            <person name="Mondo S."/>
            <person name="Pangilinan J."/>
            <person name="Riley R."/>
            <person name="LaButti K."/>
            <person name="Andreopoulos B."/>
            <person name="Lipzen A."/>
            <person name="Chen C."/>
            <person name="Yan M."/>
            <person name="Daum C."/>
            <person name="Ng V."/>
            <person name="Clum A."/>
            <person name="Steindorff A."/>
            <person name="Ohm R.A."/>
            <person name="Martin F."/>
            <person name="Silar P."/>
            <person name="Natvig D.O."/>
            <person name="Lalanne C."/>
            <person name="Gautier V."/>
            <person name="Ament-Velasquez S.L."/>
            <person name="Kruys A."/>
            <person name="Hutchinson M.I."/>
            <person name="Powell A.J."/>
            <person name="Barry K."/>
            <person name="Miller A.N."/>
            <person name="Grigoriev I.V."/>
            <person name="Debuchy R."/>
            <person name="Gladieux P."/>
            <person name="Hiltunen Thoren M."/>
            <person name="Johannesson H."/>
        </authorList>
    </citation>
    <scope>NUCLEOTIDE SEQUENCE</scope>
    <source>
        <strain evidence="2">SMH4131-1</strain>
    </source>
</reference>
<feature type="chain" id="PRO_5042145202" evidence="1">
    <location>
        <begin position="25"/>
        <end position="170"/>
    </location>
</feature>
<proteinExistence type="predicted"/>
<gene>
    <name evidence="2" type="ORF">B0T19DRAFT_113294</name>
</gene>
<sequence length="170" mass="17705">MLPSIPSILAALSLLALPISITSTATPTPPSLTFLYSLNCTLGTAIQIGAGPHGNRVAIPITGGTFSGPKLSGKVLNLGADWGLIDNNGTFAADTRYQLQTNDNANIFIRTSGPTQADGHIHLRILFETGSAKYYWLNHIVAVGVLTAGSGFVAIDAWYLEGAKAAVKGV</sequence>
<protein>
    <submittedName>
        <fullName evidence="2">Uncharacterized protein</fullName>
    </submittedName>
</protein>
<name>A0AAE0IXS9_9PEZI</name>
<dbReference type="AlphaFoldDB" id="A0AAE0IXS9"/>
<keyword evidence="3" id="KW-1185">Reference proteome</keyword>
<evidence type="ECO:0000256" key="1">
    <source>
        <dbReference type="SAM" id="SignalP"/>
    </source>
</evidence>
<reference evidence="2" key="2">
    <citation type="submission" date="2023-06" db="EMBL/GenBank/DDBJ databases">
        <authorList>
            <consortium name="Lawrence Berkeley National Laboratory"/>
            <person name="Haridas S."/>
            <person name="Hensen N."/>
            <person name="Bonometti L."/>
            <person name="Westerberg I."/>
            <person name="Brannstrom I.O."/>
            <person name="Guillou S."/>
            <person name="Cros-Aarteil S."/>
            <person name="Calhoun S."/>
            <person name="Kuo A."/>
            <person name="Mondo S."/>
            <person name="Pangilinan J."/>
            <person name="Riley R."/>
            <person name="Labutti K."/>
            <person name="Andreopoulos B."/>
            <person name="Lipzen A."/>
            <person name="Chen C."/>
            <person name="Yanf M."/>
            <person name="Daum C."/>
            <person name="Ng V."/>
            <person name="Clum A."/>
            <person name="Steindorff A."/>
            <person name="Ohm R."/>
            <person name="Martin F."/>
            <person name="Silar P."/>
            <person name="Natvig D."/>
            <person name="Lalanne C."/>
            <person name="Gautier V."/>
            <person name="Ament-Velasquez S.L."/>
            <person name="Kruys A."/>
            <person name="Hutchinson M.I."/>
            <person name="Powell A.J."/>
            <person name="Barry K."/>
            <person name="Miller A.N."/>
            <person name="Grigoriev I.V."/>
            <person name="Debuchy R."/>
            <person name="Gladieux P."/>
            <person name="Thoren M.H."/>
            <person name="Johannesson H."/>
        </authorList>
    </citation>
    <scope>NUCLEOTIDE SEQUENCE</scope>
    <source>
        <strain evidence="2">SMH4131-1</strain>
    </source>
</reference>
<dbReference type="Gene3D" id="2.40.160.20">
    <property type="match status" value="1"/>
</dbReference>
<dbReference type="Pfam" id="PF11578">
    <property type="entry name" value="DUF3237"/>
    <property type="match status" value="1"/>
</dbReference>
<evidence type="ECO:0000313" key="3">
    <source>
        <dbReference type="Proteomes" id="UP001286456"/>
    </source>
</evidence>
<dbReference type="EMBL" id="JAUEPO010000002">
    <property type="protein sequence ID" value="KAK3332905.1"/>
    <property type="molecule type" value="Genomic_DNA"/>
</dbReference>
<organism evidence="2 3">
    <name type="scientific">Cercophora scortea</name>
    <dbReference type="NCBI Taxonomy" id="314031"/>
    <lineage>
        <taxon>Eukaryota</taxon>
        <taxon>Fungi</taxon>
        <taxon>Dikarya</taxon>
        <taxon>Ascomycota</taxon>
        <taxon>Pezizomycotina</taxon>
        <taxon>Sordariomycetes</taxon>
        <taxon>Sordariomycetidae</taxon>
        <taxon>Sordariales</taxon>
        <taxon>Lasiosphaeriaceae</taxon>
        <taxon>Cercophora</taxon>
    </lineage>
</organism>
<comment type="caution">
    <text evidence="2">The sequence shown here is derived from an EMBL/GenBank/DDBJ whole genome shotgun (WGS) entry which is preliminary data.</text>
</comment>
<dbReference type="Proteomes" id="UP001286456">
    <property type="component" value="Unassembled WGS sequence"/>
</dbReference>
<feature type="signal peptide" evidence="1">
    <location>
        <begin position="1"/>
        <end position="24"/>
    </location>
</feature>
<dbReference type="PANTHER" id="PTHR37315:SF1">
    <property type="entry name" value="UPF0311 PROTEIN BLR7842"/>
    <property type="match status" value="1"/>
</dbReference>